<evidence type="ECO:0000259" key="10">
    <source>
        <dbReference type="PROSITE" id="PS50850"/>
    </source>
</evidence>
<keyword evidence="3" id="KW-0813">Transport</keyword>
<feature type="region of interest" description="Disordered" evidence="8">
    <location>
        <begin position="1"/>
        <end position="55"/>
    </location>
</feature>
<dbReference type="Gene3D" id="1.20.1250.20">
    <property type="entry name" value="MFS general substrate transporter like domains"/>
    <property type="match status" value="1"/>
</dbReference>
<dbReference type="SUPFAM" id="SSF103473">
    <property type="entry name" value="MFS general substrate transporter"/>
    <property type="match status" value="1"/>
</dbReference>
<comment type="subcellular location">
    <subcellularLocation>
        <location evidence="1">Membrane</location>
        <topology evidence="1">Multi-pass membrane protein</topology>
    </subcellularLocation>
</comment>
<dbReference type="InterPro" id="IPR011701">
    <property type="entry name" value="MFS"/>
</dbReference>
<evidence type="ECO:0000313" key="11">
    <source>
        <dbReference type="EMBL" id="KAK7415995.1"/>
    </source>
</evidence>
<dbReference type="Proteomes" id="UP001498421">
    <property type="component" value="Unassembled WGS sequence"/>
</dbReference>
<name>A0ABR1H4G7_9HYPO</name>
<evidence type="ECO:0000256" key="4">
    <source>
        <dbReference type="ARBA" id="ARBA00022692"/>
    </source>
</evidence>
<feature type="transmembrane region" description="Helical" evidence="9">
    <location>
        <begin position="101"/>
        <end position="120"/>
    </location>
</feature>
<feature type="transmembrane region" description="Helical" evidence="9">
    <location>
        <begin position="189"/>
        <end position="209"/>
    </location>
</feature>
<keyword evidence="6 9" id="KW-0472">Membrane</keyword>
<dbReference type="PANTHER" id="PTHR23501:SF12">
    <property type="entry name" value="MAJOR FACILITATOR SUPERFAMILY (MFS) PROFILE DOMAIN-CONTAINING PROTEIN-RELATED"/>
    <property type="match status" value="1"/>
</dbReference>
<evidence type="ECO:0000256" key="9">
    <source>
        <dbReference type="SAM" id="Phobius"/>
    </source>
</evidence>
<evidence type="ECO:0000313" key="12">
    <source>
        <dbReference type="Proteomes" id="UP001498421"/>
    </source>
</evidence>
<dbReference type="Pfam" id="PF07690">
    <property type="entry name" value="MFS_1"/>
    <property type="match status" value="1"/>
</dbReference>
<feature type="transmembrane region" description="Helical" evidence="9">
    <location>
        <begin position="221"/>
        <end position="240"/>
    </location>
</feature>
<comment type="caution">
    <text evidence="11">The sequence shown here is derived from an EMBL/GenBank/DDBJ whole genome shotgun (WGS) entry which is preliminary data.</text>
</comment>
<keyword evidence="4 9" id="KW-0812">Transmembrane</keyword>
<evidence type="ECO:0000256" key="2">
    <source>
        <dbReference type="ARBA" id="ARBA00007520"/>
    </source>
</evidence>
<dbReference type="Gene3D" id="1.20.1720.10">
    <property type="entry name" value="Multidrug resistance protein D"/>
    <property type="match status" value="1"/>
</dbReference>
<keyword evidence="5 9" id="KW-1133">Transmembrane helix</keyword>
<feature type="domain" description="Major facilitator superfamily (MFS) profile" evidence="10">
    <location>
        <begin position="67"/>
        <end position="563"/>
    </location>
</feature>
<protein>
    <recommendedName>
        <fullName evidence="10">Major facilitator superfamily (MFS) profile domain-containing protein</fullName>
    </recommendedName>
</protein>
<keyword evidence="12" id="KW-1185">Reference proteome</keyword>
<feature type="transmembrane region" description="Helical" evidence="9">
    <location>
        <begin position="157"/>
        <end position="182"/>
    </location>
</feature>
<organism evidence="11 12">
    <name type="scientific">Neonectria magnoliae</name>
    <dbReference type="NCBI Taxonomy" id="2732573"/>
    <lineage>
        <taxon>Eukaryota</taxon>
        <taxon>Fungi</taxon>
        <taxon>Dikarya</taxon>
        <taxon>Ascomycota</taxon>
        <taxon>Pezizomycotina</taxon>
        <taxon>Sordariomycetes</taxon>
        <taxon>Hypocreomycetidae</taxon>
        <taxon>Hypocreales</taxon>
        <taxon>Nectriaceae</taxon>
        <taxon>Neonectria</taxon>
    </lineage>
</organism>
<feature type="transmembrane region" description="Helical" evidence="9">
    <location>
        <begin position="424"/>
        <end position="449"/>
    </location>
</feature>
<feature type="transmembrane region" description="Helical" evidence="9">
    <location>
        <begin position="461"/>
        <end position="487"/>
    </location>
</feature>
<proteinExistence type="inferred from homology"/>
<feature type="transmembrane region" description="Helical" evidence="9">
    <location>
        <begin position="399"/>
        <end position="418"/>
    </location>
</feature>
<feature type="compositionally biased region" description="Polar residues" evidence="8">
    <location>
        <begin position="22"/>
        <end position="41"/>
    </location>
</feature>
<sequence length="571" mass="60653">MSTSTTEKNSAEMLPLEKESPELSTSGADEDQTSAGNTVDQSDPEACQTPPPPHPREGISTLRWISVLVGLFLGALLYGLDTTIAADVQGPIYESLGDIENLSWIGLGFPMASVAVILLLGRLYGLFDIKPLILSSIVIFEAGSALCGAAPTSAALIIGRVIAGVGGAGMYLGSLTYVAVFATDKEASLYNALIGLSWGVGAILGPVVGGAFSDSSATWRWSFYINLPLAGVLSPVYILMFPGFDPRKDLRFMEKIRQVDWVGAVLNAAVFTIFMTVVSFSGSTYPWGSGTSIALWVVWGASLVGFVVQQGYCLFTTPDLRIFPVHFLRNHLLVLLYIVTATASFSNAVVLYYVPLFFQFTQGDGALQAAVRLLPYIVVFIFFVMFAGGLLPVLRRYNVFYIGGGIVTTAGGAMLFTIDEDTSASFIYGCEVLMGSGLGVMFQTAYTVAATKVTAKDRPNSIGFINVAQIGTVAIALAISGCLFQNLGFNSLKDGFEGYGFPDDYVRSGLAGTLSPIFASADPEIIQIAVHAVASTVRRVFGTVIAAGAVTLVCSLVMPWEKIDMAALASH</sequence>
<feature type="transmembrane region" description="Helical" evidence="9">
    <location>
        <begin position="132"/>
        <end position="151"/>
    </location>
</feature>
<evidence type="ECO:0000256" key="3">
    <source>
        <dbReference type="ARBA" id="ARBA00022448"/>
    </source>
</evidence>
<feature type="transmembrane region" description="Helical" evidence="9">
    <location>
        <begin position="261"/>
        <end position="281"/>
    </location>
</feature>
<gene>
    <name evidence="11" type="ORF">QQZ08_012148</name>
</gene>
<feature type="transmembrane region" description="Helical" evidence="9">
    <location>
        <begin position="540"/>
        <end position="560"/>
    </location>
</feature>
<dbReference type="InterPro" id="IPR020846">
    <property type="entry name" value="MFS_dom"/>
</dbReference>
<feature type="transmembrane region" description="Helical" evidence="9">
    <location>
        <begin position="293"/>
        <end position="315"/>
    </location>
</feature>
<feature type="transmembrane region" description="Helical" evidence="9">
    <location>
        <begin position="62"/>
        <end position="81"/>
    </location>
</feature>
<feature type="transmembrane region" description="Helical" evidence="9">
    <location>
        <begin position="327"/>
        <end position="353"/>
    </location>
</feature>
<feature type="transmembrane region" description="Helical" evidence="9">
    <location>
        <begin position="373"/>
        <end position="394"/>
    </location>
</feature>
<accession>A0ABR1H4G7</accession>
<dbReference type="PANTHER" id="PTHR23501">
    <property type="entry name" value="MAJOR FACILITATOR SUPERFAMILY"/>
    <property type="match status" value="1"/>
</dbReference>
<keyword evidence="7" id="KW-0325">Glycoprotein</keyword>
<dbReference type="InterPro" id="IPR036259">
    <property type="entry name" value="MFS_trans_sf"/>
</dbReference>
<dbReference type="EMBL" id="JAZAVK010000221">
    <property type="protein sequence ID" value="KAK7415995.1"/>
    <property type="molecule type" value="Genomic_DNA"/>
</dbReference>
<evidence type="ECO:0000256" key="7">
    <source>
        <dbReference type="ARBA" id="ARBA00023180"/>
    </source>
</evidence>
<evidence type="ECO:0000256" key="8">
    <source>
        <dbReference type="SAM" id="MobiDB-lite"/>
    </source>
</evidence>
<evidence type="ECO:0000256" key="6">
    <source>
        <dbReference type="ARBA" id="ARBA00023136"/>
    </source>
</evidence>
<evidence type="ECO:0000256" key="1">
    <source>
        <dbReference type="ARBA" id="ARBA00004141"/>
    </source>
</evidence>
<evidence type="ECO:0000256" key="5">
    <source>
        <dbReference type="ARBA" id="ARBA00022989"/>
    </source>
</evidence>
<dbReference type="PROSITE" id="PS50850">
    <property type="entry name" value="MFS"/>
    <property type="match status" value="1"/>
</dbReference>
<reference evidence="11 12" key="1">
    <citation type="journal article" date="2025" name="Microbiol. Resour. Announc.">
        <title>Draft genome sequences for Neonectria magnoliae and Neonectria punicea, canker pathogens of Liriodendron tulipifera and Acer saccharum in West Virginia.</title>
        <authorList>
            <person name="Petronek H.M."/>
            <person name="Kasson M.T."/>
            <person name="Metheny A.M."/>
            <person name="Stauder C.M."/>
            <person name="Lovett B."/>
            <person name="Lynch S.C."/>
            <person name="Garnas J.R."/>
            <person name="Kasson L.R."/>
            <person name="Stajich J.E."/>
        </authorList>
    </citation>
    <scope>NUCLEOTIDE SEQUENCE [LARGE SCALE GENOMIC DNA]</scope>
    <source>
        <strain evidence="11 12">NRRL 64651</strain>
    </source>
</reference>
<comment type="similarity">
    <text evidence="2">Belongs to the major facilitator superfamily. TCR/Tet family.</text>
</comment>